<dbReference type="GO" id="GO:0016020">
    <property type="term" value="C:membrane"/>
    <property type="evidence" value="ECO:0007669"/>
    <property type="project" value="InterPro"/>
</dbReference>
<dbReference type="EMBL" id="RXIF01000010">
    <property type="protein sequence ID" value="RZN64082.1"/>
    <property type="molecule type" value="Genomic_DNA"/>
</dbReference>
<evidence type="ECO:0000256" key="1">
    <source>
        <dbReference type="ARBA" id="ARBA00022679"/>
    </source>
</evidence>
<evidence type="ECO:0000313" key="5">
    <source>
        <dbReference type="Proteomes" id="UP000317158"/>
    </source>
</evidence>
<evidence type="ECO:0000256" key="2">
    <source>
        <dbReference type="RuleBase" id="RU003750"/>
    </source>
</evidence>
<dbReference type="GO" id="GO:0016780">
    <property type="term" value="F:phosphotransferase activity, for other substituted phosphate groups"/>
    <property type="evidence" value="ECO:0007669"/>
    <property type="project" value="InterPro"/>
</dbReference>
<comment type="similarity">
    <text evidence="2">Belongs to the CDP-alcohol phosphatidyltransferase class-I family.</text>
</comment>
<feature type="transmembrane region" description="Helical" evidence="3">
    <location>
        <begin position="122"/>
        <end position="146"/>
    </location>
</feature>
<dbReference type="InterPro" id="IPR043130">
    <property type="entry name" value="CDP-OH_PTrfase_TM_dom"/>
</dbReference>
<comment type="caution">
    <text evidence="4">The sequence shown here is derived from an EMBL/GenBank/DDBJ whole genome shotgun (WGS) entry which is preliminary data.</text>
</comment>
<organism evidence="4 5">
    <name type="scientific">Methanoliparum thermophilum</name>
    <dbReference type="NCBI Taxonomy" id="2491083"/>
    <lineage>
        <taxon>Archaea</taxon>
        <taxon>Methanobacteriati</taxon>
        <taxon>Methanobacteriota</taxon>
        <taxon>Candidatus Methanoliparia</taxon>
        <taxon>Candidatus Methanoliparales</taxon>
        <taxon>Candidatus Methanoliparaceae</taxon>
        <taxon>Candidatus Methanoliparum</taxon>
    </lineage>
</organism>
<reference evidence="4 5" key="1">
    <citation type="journal article" date="2019" name="Nat. Microbiol.">
        <title>Wide diversity of methane and short-chain alkane metabolisms in uncultured archaea.</title>
        <authorList>
            <person name="Borrel G."/>
            <person name="Adam P.S."/>
            <person name="McKay L.J."/>
            <person name="Chen L.X."/>
            <person name="Sierra-Garcia I.N."/>
            <person name="Sieber C.M."/>
            <person name="Letourneur Q."/>
            <person name="Ghozlane A."/>
            <person name="Andersen G.L."/>
            <person name="Li W.J."/>
            <person name="Hallam S.J."/>
            <person name="Muyzer G."/>
            <person name="de Oliveira V.M."/>
            <person name="Inskeep W.P."/>
            <person name="Banfield J.F."/>
            <person name="Gribaldo S."/>
        </authorList>
    </citation>
    <scope>NUCLEOTIDE SEQUENCE [LARGE SCALE GENOMIC DNA]</scope>
    <source>
        <strain evidence="4">NM1a</strain>
    </source>
</reference>
<feature type="transmembrane region" description="Helical" evidence="3">
    <location>
        <begin position="167"/>
        <end position="186"/>
    </location>
</feature>
<dbReference type="Pfam" id="PF01066">
    <property type="entry name" value="CDP-OH_P_transf"/>
    <property type="match status" value="1"/>
</dbReference>
<feature type="transmembrane region" description="Helical" evidence="3">
    <location>
        <begin position="59"/>
        <end position="77"/>
    </location>
</feature>
<feature type="transmembrane region" description="Helical" evidence="3">
    <location>
        <begin position="36"/>
        <end position="53"/>
    </location>
</feature>
<keyword evidence="3" id="KW-0472">Membrane</keyword>
<gene>
    <name evidence="4" type="ORF">EF806_05540</name>
</gene>
<evidence type="ECO:0000313" key="4">
    <source>
        <dbReference type="EMBL" id="RZN64082.1"/>
    </source>
</evidence>
<dbReference type="GO" id="GO:0008654">
    <property type="term" value="P:phospholipid biosynthetic process"/>
    <property type="evidence" value="ECO:0007669"/>
    <property type="project" value="InterPro"/>
</dbReference>
<dbReference type="InterPro" id="IPR048254">
    <property type="entry name" value="CDP_ALCOHOL_P_TRANSF_CS"/>
</dbReference>
<dbReference type="PROSITE" id="PS00379">
    <property type="entry name" value="CDP_ALCOHOL_P_TRANSF"/>
    <property type="match status" value="1"/>
</dbReference>
<keyword evidence="3" id="KW-1133">Transmembrane helix</keyword>
<dbReference type="Proteomes" id="UP000317158">
    <property type="component" value="Unassembled WGS sequence"/>
</dbReference>
<feature type="transmembrane region" description="Helical" evidence="3">
    <location>
        <begin position="192"/>
        <end position="210"/>
    </location>
</feature>
<name>A0A520KS88_METT2</name>
<dbReference type="InterPro" id="IPR000462">
    <property type="entry name" value="CDP-OH_P_trans"/>
</dbReference>
<accession>A0A520KS88</accession>
<protein>
    <submittedName>
        <fullName evidence="4">CDP-alcohol phosphatidyltransferase family protein</fullName>
    </submittedName>
</protein>
<sequence length="216" mass="24571">MERGVFLTLDKYKDWIYKKTEPIVRFIGDRITPNQISLLSILCAFLAGLLIFISRLNVFFLWISLFFIFLNGFLDIIDGGLARYLHIESRRGDFLDHILDRYSDIFMLSGVFFAGYCSPETLGYLVSELIGISAIVGVLLTSYVATQAEAVGLKRNYGGLLGRSDRIIILSIFIILQALIGEIGGIDMLTFMMIFFAIVCNITAIQRFFYAWKRLN</sequence>
<keyword evidence="1 2" id="KW-0808">Transferase</keyword>
<dbReference type="Gene3D" id="1.20.120.1760">
    <property type="match status" value="1"/>
</dbReference>
<evidence type="ECO:0000256" key="3">
    <source>
        <dbReference type="SAM" id="Phobius"/>
    </source>
</evidence>
<proteinExistence type="inferred from homology"/>
<keyword evidence="3" id="KW-0812">Transmembrane</keyword>
<dbReference type="AlphaFoldDB" id="A0A520KS88"/>